<comment type="caution">
    <text evidence="2">The sequence shown here is derived from an EMBL/GenBank/DDBJ whole genome shotgun (WGS) entry which is preliminary data.</text>
</comment>
<evidence type="ECO:0000313" key="2">
    <source>
        <dbReference type="EMBL" id="MCM2676879.1"/>
    </source>
</evidence>
<keyword evidence="1" id="KW-0732">Signal</keyword>
<dbReference type="EMBL" id="JAMQJY010000002">
    <property type="protein sequence ID" value="MCM2676879.1"/>
    <property type="molecule type" value="Genomic_DNA"/>
</dbReference>
<feature type="signal peptide" evidence="1">
    <location>
        <begin position="1"/>
        <end position="23"/>
    </location>
</feature>
<feature type="chain" id="PRO_5045169800" description="Lipoprotein" evidence="1">
    <location>
        <begin position="24"/>
        <end position="134"/>
    </location>
</feature>
<evidence type="ECO:0008006" key="4">
    <source>
        <dbReference type="Google" id="ProtNLM"/>
    </source>
</evidence>
<gene>
    <name evidence="2" type="ORF">NDM98_16455</name>
</gene>
<organism evidence="2 3">
    <name type="scientific">Alkalicoccobacillus plakortidis</name>
    <dbReference type="NCBI Taxonomy" id="444060"/>
    <lineage>
        <taxon>Bacteria</taxon>
        <taxon>Bacillati</taxon>
        <taxon>Bacillota</taxon>
        <taxon>Bacilli</taxon>
        <taxon>Bacillales</taxon>
        <taxon>Bacillaceae</taxon>
        <taxon>Alkalicoccobacillus</taxon>
    </lineage>
</organism>
<dbReference type="RefSeq" id="WP_251610035.1">
    <property type="nucleotide sequence ID" value="NZ_JAMQJY010000002.1"/>
</dbReference>
<accession>A0ABT0XLT4</accession>
<dbReference type="PROSITE" id="PS51257">
    <property type="entry name" value="PROKAR_LIPOPROTEIN"/>
    <property type="match status" value="1"/>
</dbReference>
<evidence type="ECO:0000256" key="1">
    <source>
        <dbReference type="SAM" id="SignalP"/>
    </source>
</evidence>
<evidence type="ECO:0000313" key="3">
    <source>
        <dbReference type="Proteomes" id="UP001203665"/>
    </source>
</evidence>
<dbReference type="Proteomes" id="UP001203665">
    <property type="component" value="Unassembled WGS sequence"/>
</dbReference>
<reference evidence="2" key="1">
    <citation type="submission" date="2022-06" db="EMBL/GenBank/DDBJ databases">
        <title>Alkalicoccobacillus porphyridii sp. nov., isolated from a marine red alga, Porphyridium purpureum and reclassification of Shouchella plakortidis and Shouchella gibsonii as Alkalicoccobacillus plakortidis comb. nov. and Alkalicoccobacillus gibsonii comb. nov.</title>
        <authorList>
            <person name="Kim K.H."/>
            <person name="Lee J.K."/>
            <person name="Han D.M."/>
            <person name="Baek J.H."/>
            <person name="Jeon C.O."/>
        </authorList>
    </citation>
    <scope>NUCLEOTIDE SEQUENCE</scope>
    <source>
        <strain evidence="2">DSM 19153</strain>
    </source>
</reference>
<protein>
    <recommendedName>
        <fullName evidence="4">Lipoprotein</fullName>
    </recommendedName>
</protein>
<keyword evidence="3" id="KW-1185">Reference proteome</keyword>
<name>A0ABT0XLT4_9BACI</name>
<proteinExistence type="predicted"/>
<sequence length="134" mass="15057">MKKFIGFAIPLTILIFISACSNSSEEETIHKENVTLTIKNNSDVKMNGIEIKGYENGHLKSNQGSSNADGSDIKKGESLVFQFEESELDFIEDVSFEISLLENEDTKAKITSSKDQFDKVEPSVYYFELTDTIK</sequence>